<dbReference type="SMART" id="SM00702">
    <property type="entry name" value="P4Hc"/>
    <property type="match status" value="1"/>
</dbReference>
<proteinExistence type="evidence at transcript level"/>
<feature type="non-terminal residue" evidence="15">
    <location>
        <position position="1"/>
    </location>
</feature>
<comment type="subcellular location">
    <subcellularLocation>
        <location evidence="3">Endoplasmic reticulum lumen</location>
    </subcellularLocation>
</comment>
<dbReference type="EC" id="1.14.11.2" evidence="5"/>
<gene>
    <name evidence="15" type="primary">P4HA1</name>
</gene>
<keyword evidence="9" id="KW-0223">Dioxygenase</keyword>
<dbReference type="GO" id="GO:0005788">
    <property type="term" value="C:endoplasmic reticulum lumen"/>
    <property type="evidence" value="ECO:0007669"/>
    <property type="project" value="UniProtKB-SubCell"/>
</dbReference>
<dbReference type="Pfam" id="PF08336">
    <property type="entry name" value="P4Ha_N"/>
    <property type="match status" value="1"/>
</dbReference>
<protein>
    <recommendedName>
        <fullName evidence="5">procollagen-proline 4-dioxygenase</fullName>
        <ecNumber evidence="5">1.14.11.2</ecNumber>
    </recommendedName>
</protein>
<comment type="function">
    <text evidence="2">Catalyzes the post-translational formation of 4-hydroxyproline in -Xaa-Pro-Gly- sequences in collagens and other proteins.</text>
</comment>
<dbReference type="InterPro" id="IPR059068">
    <property type="entry name" value="TPR_P4H"/>
</dbReference>
<evidence type="ECO:0000256" key="1">
    <source>
        <dbReference type="ARBA" id="ARBA00001961"/>
    </source>
</evidence>
<dbReference type="InterPro" id="IPR005123">
    <property type="entry name" value="Oxoglu/Fe-dep_dioxygenase_dom"/>
</dbReference>
<evidence type="ECO:0000256" key="3">
    <source>
        <dbReference type="ARBA" id="ARBA00004319"/>
    </source>
</evidence>
<dbReference type="EMBL" id="HAAD01005136">
    <property type="protein sequence ID" value="CDG71368.1"/>
    <property type="molecule type" value="mRNA"/>
</dbReference>
<sequence length="532" mass="61144">INKKKMLSLLLFIVTLTPNTAEIFTSMAQMENLVHLEKSFIHLLQNYVTEEEKRLTQLKLFLNEVSSNYHHMNDSDAAAYIANPVNAYLMLKRFNNEWRNLEKTIVENSRKEEFISNFERVQELLPSEEDYEGAIIALFRLQDTYKLHSSALAKGLIPGVKLGHLRPLNVGDIFEIGQFAYSNNDWHHATDWLNTALMHIGTHENQVTRDSVLDYLAYAEFKAGKVDEAYRHTKELAILKPNEQRIVENLDYFNKYLHTSRSTSRYGDDGLKDDSSAFTSDNKNKVLNAYEQLCRGEVRPLTKKEQAKMKCWYSAKDPVLKLKPQKVERVWVDPEIFILRNIISEKQINLIKEAASPMLRRATIQDPITGKLRHADYRISKSAWLSTNKYNFLQALEARTQATTGLDLSYAEQLQVANYGLGGHYEPHFDHSRENEDRFTDLGMGNRIATVLFYLSDVEAGGATVFTVGKTAVFPSKGDAVFWFNLKRNGKGNPNTRHAACPVLVGQKWVSNWWIHEFGQIFRRKCALDPNL</sequence>
<dbReference type="Pfam" id="PF23558">
    <property type="entry name" value="TPR_P4H"/>
    <property type="match status" value="1"/>
</dbReference>
<dbReference type="OrthoDB" id="420380at2759"/>
<dbReference type="InterPro" id="IPR013547">
    <property type="entry name" value="P4H_N"/>
</dbReference>
<dbReference type="PROSITE" id="PS51471">
    <property type="entry name" value="FE2OG_OXY"/>
    <property type="match status" value="1"/>
</dbReference>
<dbReference type="Pfam" id="PF13640">
    <property type="entry name" value="2OG-FeII_Oxy_3"/>
    <property type="match status" value="1"/>
</dbReference>
<dbReference type="Gene3D" id="1.25.40.10">
    <property type="entry name" value="Tetratricopeptide repeat domain"/>
    <property type="match status" value="1"/>
</dbReference>
<dbReference type="Gene3D" id="2.60.120.620">
    <property type="entry name" value="q2cbj1_9rhob like domain"/>
    <property type="match status" value="1"/>
</dbReference>
<feature type="chain" id="PRO_5004592139" description="procollagen-proline 4-dioxygenase" evidence="13">
    <location>
        <begin position="22"/>
        <end position="532"/>
    </location>
</feature>
<dbReference type="PANTHER" id="PTHR10869:SF244">
    <property type="entry name" value="PROLYL 4-HYDROXYLASE SUBUNIT ALPHA-2"/>
    <property type="match status" value="1"/>
</dbReference>
<evidence type="ECO:0000256" key="6">
    <source>
        <dbReference type="ARBA" id="ARBA00022723"/>
    </source>
</evidence>
<evidence type="ECO:0000313" key="15">
    <source>
        <dbReference type="EMBL" id="CDG71368.1"/>
    </source>
</evidence>
<keyword evidence="7" id="KW-0256">Endoplasmic reticulum</keyword>
<feature type="signal peptide" evidence="13">
    <location>
        <begin position="1"/>
        <end position="21"/>
    </location>
</feature>
<dbReference type="GO" id="GO:0005506">
    <property type="term" value="F:iron ion binding"/>
    <property type="evidence" value="ECO:0007669"/>
    <property type="project" value="InterPro"/>
</dbReference>
<dbReference type="Gene3D" id="6.10.140.1460">
    <property type="match status" value="1"/>
</dbReference>
<dbReference type="InterPro" id="IPR006620">
    <property type="entry name" value="Pro_4_hyd_alph"/>
</dbReference>
<evidence type="ECO:0000256" key="7">
    <source>
        <dbReference type="ARBA" id="ARBA00022824"/>
    </source>
</evidence>
<evidence type="ECO:0000256" key="13">
    <source>
        <dbReference type="SAM" id="SignalP"/>
    </source>
</evidence>
<comment type="cofactor">
    <cofactor evidence="1">
        <name>L-ascorbate</name>
        <dbReference type="ChEBI" id="CHEBI:38290"/>
    </cofactor>
</comment>
<feature type="domain" description="Fe2OG dioxygenase" evidence="14">
    <location>
        <begin position="410"/>
        <end position="517"/>
    </location>
</feature>
<name>T2MGG8_HYDVU</name>
<dbReference type="SUPFAM" id="SSF48452">
    <property type="entry name" value="TPR-like"/>
    <property type="match status" value="1"/>
</dbReference>
<comment type="similarity">
    <text evidence="4">Belongs to the P4HA family.</text>
</comment>
<evidence type="ECO:0000256" key="4">
    <source>
        <dbReference type="ARBA" id="ARBA00006511"/>
    </source>
</evidence>
<evidence type="ECO:0000256" key="10">
    <source>
        <dbReference type="ARBA" id="ARBA00023002"/>
    </source>
</evidence>
<dbReference type="PANTHER" id="PTHR10869">
    <property type="entry name" value="PROLYL 4-HYDROXYLASE ALPHA SUBUNIT"/>
    <property type="match status" value="1"/>
</dbReference>
<evidence type="ECO:0000256" key="2">
    <source>
        <dbReference type="ARBA" id="ARBA00002035"/>
    </source>
</evidence>
<organism evidence="15">
    <name type="scientific">Hydra vulgaris</name>
    <name type="common">Hydra</name>
    <name type="synonym">Hydra attenuata</name>
    <dbReference type="NCBI Taxonomy" id="6087"/>
    <lineage>
        <taxon>Eukaryota</taxon>
        <taxon>Metazoa</taxon>
        <taxon>Cnidaria</taxon>
        <taxon>Hydrozoa</taxon>
        <taxon>Hydroidolina</taxon>
        <taxon>Anthoathecata</taxon>
        <taxon>Aplanulata</taxon>
        <taxon>Hydridae</taxon>
        <taxon>Hydra</taxon>
    </lineage>
</organism>
<dbReference type="InterPro" id="IPR045054">
    <property type="entry name" value="P4HA-like"/>
</dbReference>
<dbReference type="GO" id="GO:0004656">
    <property type="term" value="F:procollagen-proline 4-dioxygenase activity"/>
    <property type="evidence" value="ECO:0007669"/>
    <property type="project" value="UniProtKB-EC"/>
</dbReference>
<dbReference type="GO" id="GO:0031418">
    <property type="term" value="F:L-ascorbic acid binding"/>
    <property type="evidence" value="ECO:0007669"/>
    <property type="project" value="UniProtKB-KW"/>
</dbReference>
<evidence type="ECO:0000259" key="14">
    <source>
        <dbReference type="PROSITE" id="PS51471"/>
    </source>
</evidence>
<evidence type="ECO:0000256" key="5">
    <source>
        <dbReference type="ARBA" id="ARBA00012269"/>
    </source>
</evidence>
<evidence type="ECO:0000256" key="12">
    <source>
        <dbReference type="ARBA" id="ARBA00023180"/>
    </source>
</evidence>
<keyword evidence="11" id="KW-0408">Iron</keyword>
<dbReference type="AlphaFoldDB" id="T2MGG8"/>
<dbReference type="FunFam" id="1.25.40.10:FF:000006">
    <property type="entry name" value="Prolyl 4-hydroxylase subunit alpha 2"/>
    <property type="match status" value="1"/>
</dbReference>
<evidence type="ECO:0000256" key="8">
    <source>
        <dbReference type="ARBA" id="ARBA00022896"/>
    </source>
</evidence>
<reference evidence="15" key="1">
    <citation type="journal article" date="2013" name="Genome Biol. Evol.">
        <title>Punctuated emergences of genetic and phenotypic innovations in eumetazoan, bilaterian, euteleostome, and hominidae ancestors.</title>
        <authorList>
            <person name="Wenger Y."/>
            <person name="Galliot B."/>
        </authorList>
    </citation>
    <scope>NUCLEOTIDE SEQUENCE</scope>
    <source>
        <tissue evidence="15">Whole animals</tissue>
    </source>
</reference>
<keyword evidence="6" id="KW-0479">Metal-binding</keyword>
<keyword evidence="8" id="KW-0847">Vitamin C</keyword>
<dbReference type="FunFam" id="2.60.120.620:FF:000001">
    <property type="entry name" value="Prolyl 4-hydroxylase subunit alpha 2"/>
    <property type="match status" value="1"/>
</dbReference>
<keyword evidence="12" id="KW-0325">Glycoprotein</keyword>
<accession>T2MGG8</accession>
<dbReference type="InterPro" id="IPR044862">
    <property type="entry name" value="Pro_4_hyd_alph_FE2OG_OXY"/>
</dbReference>
<keyword evidence="13" id="KW-0732">Signal</keyword>
<evidence type="ECO:0000256" key="9">
    <source>
        <dbReference type="ARBA" id="ARBA00022964"/>
    </source>
</evidence>
<keyword evidence="10" id="KW-0560">Oxidoreductase</keyword>
<evidence type="ECO:0000256" key="11">
    <source>
        <dbReference type="ARBA" id="ARBA00023004"/>
    </source>
</evidence>
<dbReference type="InterPro" id="IPR011990">
    <property type="entry name" value="TPR-like_helical_dom_sf"/>
</dbReference>